<dbReference type="EMBL" id="JANJOU010000001">
    <property type="protein sequence ID" value="MCR0980944.1"/>
    <property type="molecule type" value="Genomic_DNA"/>
</dbReference>
<sequence>MDSDKTDQKRDHETGAWVSDLKPGATTGAKVDKAVEDTFPASDPAVKSGTTGFIAPDGEDTAASTEKGEGGPGSPSGGKP</sequence>
<organism evidence="2 3">
    <name type="scientific">Roseomonas populi</name>
    <dbReference type="NCBI Taxonomy" id="3121582"/>
    <lineage>
        <taxon>Bacteria</taxon>
        <taxon>Pseudomonadati</taxon>
        <taxon>Pseudomonadota</taxon>
        <taxon>Alphaproteobacteria</taxon>
        <taxon>Acetobacterales</taxon>
        <taxon>Roseomonadaceae</taxon>
        <taxon>Roseomonas</taxon>
    </lineage>
</organism>
<feature type="compositionally biased region" description="Basic and acidic residues" evidence="1">
    <location>
        <begin position="1"/>
        <end position="14"/>
    </location>
</feature>
<protein>
    <submittedName>
        <fullName evidence="2">Uncharacterized protein</fullName>
    </submittedName>
</protein>
<proteinExistence type="predicted"/>
<feature type="region of interest" description="Disordered" evidence="1">
    <location>
        <begin position="1"/>
        <end position="80"/>
    </location>
</feature>
<dbReference type="RefSeq" id="WP_257714603.1">
    <property type="nucleotide sequence ID" value="NZ_JANJOU010000001.1"/>
</dbReference>
<accession>A0ABT1X1U5</accession>
<gene>
    <name evidence="2" type="ORF">NRP21_02655</name>
</gene>
<name>A0ABT1X1U5_9PROT</name>
<evidence type="ECO:0000313" key="3">
    <source>
        <dbReference type="Proteomes" id="UP001524642"/>
    </source>
</evidence>
<reference evidence="2 3" key="1">
    <citation type="submission" date="2022-06" db="EMBL/GenBank/DDBJ databases">
        <title>Roseomonas CN29.</title>
        <authorList>
            <person name="Cheng Y."/>
            <person name="He X."/>
        </authorList>
    </citation>
    <scope>NUCLEOTIDE SEQUENCE [LARGE SCALE GENOMIC DNA]</scope>
    <source>
        <strain evidence="2 3">CN29</strain>
    </source>
</reference>
<evidence type="ECO:0000313" key="2">
    <source>
        <dbReference type="EMBL" id="MCR0980944.1"/>
    </source>
</evidence>
<dbReference type="Proteomes" id="UP001524642">
    <property type="component" value="Unassembled WGS sequence"/>
</dbReference>
<comment type="caution">
    <text evidence="2">The sequence shown here is derived from an EMBL/GenBank/DDBJ whole genome shotgun (WGS) entry which is preliminary data.</text>
</comment>
<feature type="compositionally biased region" description="Gly residues" evidence="1">
    <location>
        <begin position="70"/>
        <end position="80"/>
    </location>
</feature>
<evidence type="ECO:0000256" key="1">
    <source>
        <dbReference type="SAM" id="MobiDB-lite"/>
    </source>
</evidence>
<keyword evidence="3" id="KW-1185">Reference proteome</keyword>